<dbReference type="EMBL" id="JAPEUX010000001">
    <property type="protein sequence ID" value="KAJ4360682.1"/>
    <property type="molecule type" value="Genomic_DNA"/>
</dbReference>
<evidence type="ECO:0000313" key="8">
    <source>
        <dbReference type="Proteomes" id="UP001140513"/>
    </source>
</evidence>
<accession>A0A9W8XVS2</accession>
<comment type="caution">
    <text evidence="7">The sequence shown here is derived from an EMBL/GenBank/DDBJ whole genome shotgun (WGS) entry which is preliminary data.</text>
</comment>
<evidence type="ECO:0000313" key="7">
    <source>
        <dbReference type="EMBL" id="KAJ4360682.1"/>
    </source>
</evidence>
<reference evidence="7" key="1">
    <citation type="submission" date="2022-10" db="EMBL/GenBank/DDBJ databases">
        <title>Tapping the CABI collections for fungal endophytes: first genome assemblies for Collariella, Neodidymelliopsis, Ascochyta clinopodiicola, Didymella pomorum, Didymosphaeria variabile, Neocosmospora piperis and Neocucurbitaria cava.</title>
        <authorList>
            <person name="Hill R."/>
        </authorList>
    </citation>
    <scope>NUCLEOTIDE SEQUENCE</scope>
    <source>
        <strain evidence="7">IMI 356815</strain>
    </source>
</reference>
<evidence type="ECO:0000256" key="4">
    <source>
        <dbReference type="ARBA" id="ARBA00022833"/>
    </source>
</evidence>
<name>A0A9W8XVS2_9PLEO</name>
<dbReference type="OrthoDB" id="7396853at2759"/>
<comment type="similarity">
    <text evidence="2">Belongs to the DODA-type extradiol aromatic ring-opening dioxygenase family.</text>
</comment>
<evidence type="ECO:0000256" key="3">
    <source>
        <dbReference type="ARBA" id="ARBA00022723"/>
    </source>
</evidence>
<evidence type="ECO:0000259" key="6">
    <source>
        <dbReference type="Pfam" id="PF02900"/>
    </source>
</evidence>
<dbReference type="Proteomes" id="UP001140513">
    <property type="component" value="Unassembled WGS sequence"/>
</dbReference>
<dbReference type="GO" id="GO:0008198">
    <property type="term" value="F:ferrous iron binding"/>
    <property type="evidence" value="ECO:0007669"/>
    <property type="project" value="InterPro"/>
</dbReference>
<dbReference type="InterPro" id="IPR004183">
    <property type="entry name" value="Xdiol_dOase_suB"/>
</dbReference>
<keyword evidence="4" id="KW-0862">Zinc</keyword>
<dbReference type="Pfam" id="PF02900">
    <property type="entry name" value="LigB"/>
    <property type="match status" value="1"/>
</dbReference>
<dbReference type="GO" id="GO:0008270">
    <property type="term" value="F:zinc ion binding"/>
    <property type="evidence" value="ECO:0007669"/>
    <property type="project" value="InterPro"/>
</dbReference>
<comment type="cofactor">
    <cofactor evidence="1">
        <name>Zn(2+)</name>
        <dbReference type="ChEBI" id="CHEBI:29105"/>
    </cofactor>
</comment>
<feature type="domain" description="Extradiol ring-cleavage dioxygenase class III enzyme subunit B" evidence="6">
    <location>
        <begin position="6"/>
        <end position="194"/>
    </location>
</feature>
<keyword evidence="8" id="KW-1185">Reference proteome</keyword>
<keyword evidence="5" id="KW-0560">Oxidoreductase</keyword>
<dbReference type="PANTHER" id="PTHR30096:SF0">
    <property type="entry name" value="4,5-DOPA DIOXYGENASE EXTRADIOL-LIKE PROTEIN"/>
    <property type="match status" value="1"/>
</dbReference>
<dbReference type="Gene3D" id="3.40.830.10">
    <property type="entry name" value="LigB-like"/>
    <property type="match status" value="1"/>
</dbReference>
<dbReference type="GeneID" id="80904779"/>
<organism evidence="7 8">
    <name type="scientific">Didymosphaeria variabile</name>
    <dbReference type="NCBI Taxonomy" id="1932322"/>
    <lineage>
        <taxon>Eukaryota</taxon>
        <taxon>Fungi</taxon>
        <taxon>Dikarya</taxon>
        <taxon>Ascomycota</taxon>
        <taxon>Pezizomycotina</taxon>
        <taxon>Dothideomycetes</taxon>
        <taxon>Pleosporomycetidae</taxon>
        <taxon>Pleosporales</taxon>
        <taxon>Massarineae</taxon>
        <taxon>Didymosphaeriaceae</taxon>
        <taxon>Didymosphaeria</taxon>
    </lineage>
</organism>
<keyword evidence="3" id="KW-0479">Metal-binding</keyword>
<evidence type="ECO:0000256" key="1">
    <source>
        <dbReference type="ARBA" id="ARBA00001947"/>
    </source>
</evidence>
<gene>
    <name evidence="7" type="ORF">N0V89_001249</name>
</gene>
<sequence length="200" mass="22297">MLPKEAFEFQYPTKGDPHLASEVAERLQLSGFKPVLDEKRGLDRAVYVPMTSMRPAADIPIVQMSVITRDTEAESTEANIKLGQALECFRDKGCAIVGSGGSFHDFQAVAAAFFEGKEVPERSRQFEKFFKSVASTPDPVDRKTKLMGWRDLPESYLAHPANHSEHFMPSMVCSGSGGNTGGKQFDMYEYRGTPMGQYEW</sequence>
<dbReference type="RefSeq" id="XP_056076884.1">
    <property type="nucleotide sequence ID" value="XM_056210062.1"/>
</dbReference>
<dbReference type="CDD" id="cd07363">
    <property type="entry name" value="45_DOPA_Dioxygenase"/>
    <property type="match status" value="1"/>
</dbReference>
<dbReference type="GO" id="GO:0016702">
    <property type="term" value="F:oxidoreductase activity, acting on single donors with incorporation of molecular oxygen, incorporation of two atoms of oxygen"/>
    <property type="evidence" value="ECO:0007669"/>
    <property type="project" value="UniProtKB-ARBA"/>
</dbReference>
<dbReference type="SUPFAM" id="SSF53213">
    <property type="entry name" value="LigB-like"/>
    <property type="match status" value="1"/>
</dbReference>
<dbReference type="AlphaFoldDB" id="A0A9W8XVS2"/>
<evidence type="ECO:0000256" key="5">
    <source>
        <dbReference type="ARBA" id="ARBA00023002"/>
    </source>
</evidence>
<dbReference type="PANTHER" id="PTHR30096">
    <property type="entry name" value="4,5-DOPA DIOXYGENASE EXTRADIOL-LIKE PROTEIN"/>
    <property type="match status" value="1"/>
</dbReference>
<evidence type="ECO:0000256" key="2">
    <source>
        <dbReference type="ARBA" id="ARBA00007581"/>
    </source>
</evidence>
<proteinExistence type="inferred from homology"/>
<dbReference type="InterPro" id="IPR014436">
    <property type="entry name" value="Extradiol_dOase_DODA"/>
</dbReference>
<protein>
    <recommendedName>
        <fullName evidence="6">Extradiol ring-cleavage dioxygenase class III enzyme subunit B domain-containing protein</fullName>
    </recommendedName>
</protein>